<evidence type="ECO:0000313" key="2">
    <source>
        <dbReference type="EMBL" id="MDT2400862.1"/>
    </source>
</evidence>
<feature type="coiled-coil region" evidence="1">
    <location>
        <begin position="94"/>
        <end position="128"/>
    </location>
</feature>
<dbReference type="EMBL" id="PDXQ01000001">
    <property type="protein sequence ID" value="TRZ33240.1"/>
    <property type="molecule type" value="Genomic_DNA"/>
</dbReference>
<comment type="caution">
    <text evidence="4">The sequence shown here is derived from an EMBL/GenBank/DDBJ whole genome shotgun (WGS) entry which is preliminary data.</text>
</comment>
<dbReference type="Proteomes" id="UP001264335">
    <property type="component" value="Unassembled WGS sequence"/>
</dbReference>
<keyword evidence="1" id="KW-0175">Coiled coil</keyword>
<dbReference type="GeneID" id="69568731"/>
<reference evidence="5 7" key="1">
    <citation type="submission" date="2017-10" db="EMBL/GenBank/DDBJ databases">
        <title>FDA dAtabase for Regulatory Grade micrObial Sequences (FDA-ARGOS): Supporting development and validation of Infectious Disease Dx tests.</title>
        <authorList>
            <person name="Campos J."/>
            <person name="Goldberg B."/>
            <person name="Tallon L.J."/>
            <person name="Sadzewicz L."/>
            <person name="Sengamalay N."/>
            <person name="Ott S."/>
            <person name="Godinez A."/>
            <person name="Nagaraj S."/>
            <person name="Vyas G."/>
            <person name="Aluvathingal J."/>
            <person name="Nadendla S."/>
            <person name="Geyer C."/>
            <person name="Nandy P."/>
            <person name="Hobson J."/>
            <person name="Sichtig H."/>
        </authorList>
    </citation>
    <scope>NUCLEOTIDE SEQUENCE [LARGE SCALE GENOMIC DNA]</scope>
    <source>
        <strain evidence="5 7">FDAARGOS_185</strain>
    </source>
</reference>
<name>A0A437URE4_ENTAV</name>
<accession>A0A437URE4</accession>
<evidence type="ECO:0000313" key="3">
    <source>
        <dbReference type="EMBL" id="MDT2514790.1"/>
    </source>
</evidence>
<organism evidence="4 6">
    <name type="scientific">Enterococcus avium</name>
    <name type="common">Streptococcus avium</name>
    <dbReference type="NCBI Taxonomy" id="33945"/>
    <lineage>
        <taxon>Bacteria</taxon>
        <taxon>Bacillati</taxon>
        <taxon>Bacillota</taxon>
        <taxon>Bacilli</taxon>
        <taxon>Lactobacillales</taxon>
        <taxon>Enterococcaceae</taxon>
        <taxon>Enterococcus</taxon>
    </lineage>
</organism>
<evidence type="ECO:0000256" key="1">
    <source>
        <dbReference type="SAM" id="Coils"/>
    </source>
</evidence>
<dbReference type="EMBL" id="RYZS01000001">
    <property type="protein sequence ID" value="RVU96080.1"/>
    <property type="molecule type" value="Genomic_DNA"/>
</dbReference>
<dbReference type="EMBL" id="JARPWH010000001">
    <property type="protein sequence ID" value="MDT2400862.1"/>
    <property type="molecule type" value="Genomic_DNA"/>
</dbReference>
<gene>
    <name evidence="5" type="ORF">AUF17_03770</name>
    <name evidence="4" type="ORF">EK398_15190</name>
    <name evidence="2" type="ORF">P7D43_00640</name>
    <name evidence="3" type="ORF">P7D79_11245</name>
</gene>
<sequence>MKLIEVKREYGLNQNTFYGWLRENQMIIKEMTGYVIGPKAFEGMETRTNRRVNDDGEILITTQVIIDNQKIPQLLEQYESSGLPKLYSNRRVESERQRASNGELEKRVEILENQLAILTEQLAIYVNQNNRKHT</sequence>
<proteinExistence type="predicted"/>
<evidence type="ECO:0000313" key="5">
    <source>
        <dbReference type="EMBL" id="TRZ33240.1"/>
    </source>
</evidence>
<dbReference type="Proteomes" id="UP001260773">
    <property type="component" value="Unassembled WGS sequence"/>
</dbReference>
<reference evidence="2 8" key="3">
    <citation type="submission" date="2023-03" db="EMBL/GenBank/DDBJ databases">
        <authorList>
            <person name="Shen W."/>
            <person name="Cai J."/>
        </authorList>
    </citation>
    <scope>NUCLEOTIDE SEQUENCE [LARGE SCALE GENOMIC DNA]</scope>
    <source>
        <strain evidence="2">P33-2</strain>
        <strain evidence="3 8">Y2</strain>
    </source>
</reference>
<dbReference type="RefSeq" id="WP_048720150.1">
    <property type="nucleotide sequence ID" value="NZ_CAAKOH010000130.1"/>
</dbReference>
<evidence type="ECO:0000313" key="8">
    <source>
        <dbReference type="Proteomes" id="UP001264335"/>
    </source>
</evidence>
<evidence type="ECO:0000313" key="6">
    <source>
        <dbReference type="Proteomes" id="UP000288388"/>
    </source>
</evidence>
<dbReference type="EMBL" id="JARPWY010000028">
    <property type="protein sequence ID" value="MDT2514790.1"/>
    <property type="molecule type" value="Genomic_DNA"/>
</dbReference>
<protein>
    <submittedName>
        <fullName evidence="4">Uncharacterized protein</fullName>
    </submittedName>
</protein>
<evidence type="ECO:0000313" key="7">
    <source>
        <dbReference type="Proteomes" id="UP000316316"/>
    </source>
</evidence>
<dbReference type="Proteomes" id="UP000288388">
    <property type="component" value="Unassembled WGS sequence"/>
</dbReference>
<reference evidence="4 6" key="2">
    <citation type="submission" date="2018-12" db="EMBL/GenBank/DDBJ databases">
        <title>A novel vanA-carrying plasmid in a clinical isolate of Enterococcus avium.</title>
        <authorList>
            <person name="Bernasconi O.J."/>
            <person name="Luzzaro F."/>
            <person name="Endimiani A."/>
        </authorList>
    </citation>
    <scope>NUCLEOTIDE SEQUENCE [LARGE SCALE GENOMIC DNA]</scope>
    <source>
        <strain evidence="4 6">LC0559/18</strain>
    </source>
</reference>
<dbReference type="Proteomes" id="UP000316316">
    <property type="component" value="Unassembled WGS sequence"/>
</dbReference>
<evidence type="ECO:0000313" key="4">
    <source>
        <dbReference type="EMBL" id="RVU96080.1"/>
    </source>
</evidence>
<dbReference type="AlphaFoldDB" id="A0A437URE4"/>